<reference evidence="2" key="1">
    <citation type="journal article" date="2023" name="Insect Mol. Biol.">
        <title>Genome sequencing provides insights into the evolution of gene families encoding plant cell wall-degrading enzymes in longhorned beetles.</title>
        <authorList>
            <person name="Shin N.R."/>
            <person name="Okamura Y."/>
            <person name="Kirsch R."/>
            <person name="Pauchet Y."/>
        </authorList>
    </citation>
    <scope>NUCLEOTIDE SEQUENCE</scope>
    <source>
        <strain evidence="2">AMC_N1</strain>
    </source>
</reference>
<dbReference type="AlphaFoldDB" id="A0AAV8YSF7"/>
<protein>
    <recommendedName>
        <fullName evidence="1">Transposable element P transposase-like GTP-binding insertion domain-containing protein</fullName>
    </recommendedName>
</protein>
<name>A0AAV8YSF7_9CUCU</name>
<gene>
    <name evidence="2" type="ORF">NQ318_003129</name>
</gene>
<evidence type="ECO:0000259" key="1">
    <source>
        <dbReference type="Pfam" id="PF21788"/>
    </source>
</evidence>
<evidence type="ECO:0000313" key="2">
    <source>
        <dbReference type="EMBL" id="KAJ8954598.1"/>
    </source>
</evidence>
<dbReference type="InterPro" id="IPR048366">
    <property type="entry name" value="TNP-like_GBD"/>
</dbReference>
<organism evidence="2 3">
    <name type="scientific">Aromia moschata</name>
    <dbReference type="NCBI Taxonomy" id="1265417"/>
    <lineage>
        <taxon>Eukaryota</taxon>
        <taxon>Metazoa</taxon>
        <taxon>Ecdysozoa</taxon>
        <taxon>Arthropoda</taxon>
        <taxon>Hexapoda</taxon>
        <taxon>Insecta</taxon>
        <taxon>Pterygota</taxon>
        <taxon>Neoptera</taxon>
        <taxon>Endopterygota</taxon>
        <taxon>Coleoptera</taxon>
        <taxon>Polyphaga</taxon>
        <taxon>Cucujiformia</taxon>
        <taxon>Chrysomeloidea</taxon>
        <taxon>Cerambycidae</taxon>
        <taxon>Cerambycinae</taxon>
        <taxon>Callichromatini</taxon>
        <taxon>Aromia</taxon>
    </lineage>
</organism>
<keyword evidence="3" id="KW-1185">Reference proteome</keyword>
<evidence type="ECO:0000313" key="3">
    <source>
        <dbReference type="Proteomes" id="UP001162162"/>
    </source>
</evidence>
<accession>A0AAV8YSF7</accession>
<sequence>MTKEKLFEIIAFAEASGFIINGEEINKHIIEELIDVTSKSDLKITHKISLENINVRGAARQKVKLATKLFSRTISMALSRCGSMGILKQGNWPECAEFFNLVNEWFDIMNVKVPTSDSRDRTKAYGLALDLQNRIIEEMTK</sequence>
<proteinExistence type="predicted"/>
<feature type="domain" description="Transposable element P transposase-like GTP-binding insertion" evidence="1">
    <location>
        <begin position="13"/>
        <end position="117"/>
    </location>
</feature>
<comment type="caution">
    <text evidence="2">The sequence shown here is derived from an EMBL/GenBank/DDBJ whole genome shotgun (WGS) entry which is preliminary data.</text>
</comment>
<dbReference type="EMBL" id="JAPWTK010000046">
    <property type="protein sequence ID" value="KAJ8954598.1"/>
    <property type="molecule type" value="Genomic_DNA"/>
</dbReference>
<dbReference type="Pfam" id="PF21788">
    <property type="entry name" value="TNP-like_GBD"/>
    <property type="match status" value="1"/>
</dbReference>
<dbReference type="Proteomes" id="UP001162162">
    <property type="component" value="Unassembled WGS sequence"/>
</dbReference>